<evidence type="ECO:0000313" key="1">
    <source>
        <dbReference type="EMBL" id="KAE8349486.1"/>
    </source>
</evidence>
<evidence type="ECO:0008006" key="3">
    <source>
        <dbReference type="Google" id="ProtNLM"/>
    </source>
</evidence>
<keyword evidence="2" id="KW-1185">Reference proteome</keyword>
<dbReference type="AlphaFoldDB" id="A0A5N6YXV3"/>
<dbReference type="Proteomes" id="UP000327118">
    <property type="component" value="Unassembled WGS sequence"/>
</dbReference>
<dbReference type="InterPro" id="IPR027417">
    <property type="entry name" value="P-loop_NTPase"/>
</dbReference>
<accession>A0A5N6YXV3</accession>
<dbReference type="PANTHER" id="PTHR48419:SF1">
    <property type="entry name" value="SULFOTRANSFERASE DOMAIN-CONTAINING PROTEIN"/>
    <property type="match status" value="1"/>
</dbReference>
<dbReference type="OrthoDB" id="3650366at2759"/>
<evidence type="ECO:0000313" key="2">
    <source>
        <dbReference type="Proteomes" id="UP000327118"/>
    </source>
</evidence>
<dbReference type="SUPFAM" id="SSF52540">
    <property type="entry name" value="P-loop containing nucleoside triphosphate hydrolases"/>
    <property type="match status" value="1"/>
</dbReference>
<reference evidence="2" key="1">
    <citation type="submission" date="2019-04" db="EMBL/GenBank/DDBJ databases">
        <title>Friends and foes A comparative genomics studyof 23 Aspergillus species from section Flavi.</title>
        <authorList>
            <consortium name="DOE Joint Genome Institute"/>
            <person name="Kjaerbolling I."/>
            <person name="Vesth T."/>
            <person name="Frisvad J.C."/>
            <person name="Nybo J.L."/>
            <person name="Theobald S."/>
            <person name="Kildgaard S."/>
            <person name="Isbrandt T."/>
            <person name="Kuo A."/>
            <person name="Sato A."/>
            <person name="Lyhne E.K."/>
            <person name="Kogle M.E."/>
            <person name="Wiebenga A."/>
            <person name="Kun R.S."/>
            <person name="Lubbers R.J."/>
            <person name="Makela M.R."/>
            <person name="Barry K."/>
            <person name="Chovatia M."/>
            <person name="Clum A."/>
            <person name="Daum C."/>
            <person name="Haridas S."/>
            <person name="He G."/>
            <person name="LaButti K."/>
            <person name="Lipzen A."/>
            <person name="Mondo S."/>
            <person name="Riley R."/>
            <person name="Salamov A."/>
            <person name="Simmons B.A."/>
            <person name="Magnuson J.K."/>
            <person name="Henrissat B."/>
            <person name="Mortensen U.H."/>
            <person name="Larsen T.O."/>
            <person name="Devries R.P."/>
            <person name="Grigoriev I.V."/>
            <person name="Machida M."/>
            <person name="Baker S.E."/>
            <person name="Andersen M.R."/>
        </authorList>
    </citation>
    <scope>NUCLEOTIDE SEQUENCE [LARGE SCALE GENOMIC DNA]</scope>
    <source>
        <strain evidence="2">CBS 553.77</strain>
    </source>
</reference>
<proteinExistence type="predicted"/>
<dbReference type="PANTHER" id="PTHR48419">
    <property type="entry name" value="SULFOTRANSFERASE DOMAIN-CONTAINING PROTEIN"/>
    <property type="match status" value="1"/>
</dbReference>
<protein>
    <recommendedName>
        <fullName evidence="3">P-loop containing nucleoside triphosphate hydrolase protein</fullName>
    </recommendedName>
</protein>
<organism evidence="1 2">
    <name type="scientific">Aspergillus coremiiformis</name>
    <dbReference type="NCBI Taxonomy" id="138285"/>
    <lineage>
        <taxon>Eukaryota</taxon>
        <taxon>Fungi</taxon>
        <taxon>Dikarya</taxon>
        <taxon>Ascomycota</taxon>
        <taxon>Pezizomycotina</taxon>
        <taxon>Eurotiomycetes</taxon>
        <taxon>Eurotiomycetidae</taxon>
        <taxon>Eurotiales</taxon>
        <taxon>Aspergillaceae</taxon>
        <taxon>Aspergillus</taxon>
        <taxon>Aspergillus subgen. Circumdati</taxon>
    </lineage>
</organism>
<dbReference type="EMBL" id="ML739301">
    <property type="protein sequence ID" value="KAE8349486.1"/>
    <property type="molecule type" value="Genomic_DNA"/>
</dbReference>
<name>A0A5N6YXV3_9EURO</name>
<sequence length="340" mass="39233">MGSHRPRRFYLMTYPRTASNLLVRILGLDEQPNVLPGHTRGGYFFLPVIQLMGALQLRNRGVAEWTDEERRQVKQCYQDCFDTLQEYLDEADSKRCSIFVKEHIHFLAEPTVLTRQLCGTSVEEAPWMVNVPEVYGFTRSAQNETVVPDGFLRTWLPTFLIRHPALAFPSRYRVFLDVNGVHPDGVGGEQGTLTMTLRWTRSLYNWYRDNLTAEESYIDGDVTWPVVIDADDVMANQAVVMRYCDILGMDRSKLRFSWQPWTEEQKAEMDKYPRRFLSTLIASSGIVKGKTSDEVDVDVEAKKWREEFGENAAAEIEQLVRAAMPDYEFLRARRLGATKP</sequence>
<gene>
    <name evidence="1" type="ORF">BDV28DRAFT_160444</name>
</gene>
<dbReference type="InterPro" id="IPR053226">
    <property type="entry name" value="Pyrrolopyrazine_biosynth_F"/>
</dbReference>